<feature type="domain" description="Reverse transcriptase zinc-binding" evidence="1">
    <location>
        <begin position="38"/>
        <end position="93"/>
    </location>
</feature>
<dbReference type="OrthoDB" id="677550at2759"/>
<feature type="non-terminal residue" evidence="2">
    <location>
        <position position="1"/>
    </location>
</feature>
<protein>
    <recommendedName>
        <fullName evidence="1">Reverse transcriptase zinc-binding domain-containing protein</fullName>
    </recommendedName>
</protein>
<reference evidence="2 3" key="1">
    <citation type="journal article" date="2019" name="Sci. Rep.">
        <title>A high-quality genome of Eragrostis curvula grass provides insights into Poaceae evolution and supports new strategies to enhance forage quality.</title>
        <authorList>
            <person name="Carballo J."/>
            <person name="Santos B.A.C.M."/>
            <person name="Zappacosta D."/>
            <person name="Garbus I."/>
            <person name="Selva J.P."/>
            <person name="Gallo C.A."/>
            <person name="Diaz A."/>
            <person name="Albertini E."/>
            <person name="Caccamo M."/>
            <person name="Echenique V."/>
        </authorList>
    </citation>
    <scope>NUCLEOTIDE SEQUENCE [LARGE SCALE GENOMIC DNA]</scope>
    <source>
        <strain evidence="3">cv. Victoria</strain>
        <tissue evidence="2">Leaf</tissue>
    </source>
</reference>
<sequence>MIVQAIMELVHLGARLDKVQLTNEEDKYLWRWTSDGQYTAKSAYAAMHHGAINFKGAKLIWKSWSPLKVKILIWLAIRPRTVLVLRSGRRNSEPNSHQLPLCKGGLVAGASNGWVPVHVRANEHHILAFRRRIRRLQPTVKRKGLNNFFTLVVCELWKERNARLFQSKERTAAMLAAKIRDEARTWVAAGANRMGSLFRE</sequence>
<gene>
    <name evidence="2" type="ORF">EJB05_08658</name>
</gene>
<accession>A0A5J9W428</accession>
<dbReference type="Gramene" id="TVU42264">
    <property type="protein sequence ID" value="TVU42264"/>
    <property type="gene ID" value="EJB05_08658"/>
</dbReference>
<organism evidence="2 3">
    <name type="scientific">Eragrostis curvula</name>
    <name type="common">weeping love grass</name>
    <dbReference type="NCBI Taxonomy" id="38414"/>
    <lineage>
        <taxon>Eukaryota</taxon>
        <taxon>Viridiplantae</taxon>
        <taxon>Streptophyta</taxon>
        <taxon>Embryophyta</taxon>
        <taxon>Tracheophyta</taxon>
        <taxon>Spermatophyta</taxon>
        <taxon>Magnoliopsida</taxon>
        <taxon>Liliopsida</taxon>
        <taxon>Poales</taxon>
        <taxon>Poaceae</taxon>
        <taxon>PACMAD clade</taxon>
        <taxon>Chloridoideae</taxon>
        <taxon>Eragrostideae</taxon>
        <taxon>Eragrostidinae</taxon>
        <taxon>Eragrostis</taxon>
    </lineage>
</organism>
<evidence type="ECO:0000259" key="1">
    <source>
        <dbReference type="Pfam" id="PF13966"/>
    </source>
</evidence>
<evidence type="ECO:0000313" key="3">
    <source>
        <dbReference type="Proteomes" id="UP000324897"/>
    </source>
</evidence>
<evidence type="ECO:0000313" key="2">
    <source>
        <dbReference type="EMBL" id="TVU42264.1"/>
    </source>
</evidence>
<name>A0A5J9W428_9POAL</name>
<keyword evidence="3" id="KW-1185">Reference proteome</keyword>
<dbReference type="Proteomes" id="UP000324897">
    <property type="component" value="Unassembled WGS sequence"/>
</dbReference>
<dbReference type="Pfam" id="PF13966">
    <property type="entry name" value="zf-RVT"/>
    <property type="match status" value="1"/>
</dbReference>
<dbReference type="EMBL" id="RWGY01000005">
    <property type="protein sequence ID" value="TVU42264.1"/>
    <property type="molecule type" value="Genomic_DNA"/>
</dbReference>
<dbReference type="AlphaFoldDB" id="A0A5J9W428"/>
<dbReference type="InterPro" id="IPR026960">
    <property type="entry name" value="RVT-Znf"/>
</dbReference>
<proteinExistence type="predicted"/>
<comment type="caution">
    <text evidence="2">The sequence shown here is derived from an EMBL/GenBank/DDBJ whole genome shotgun (WGS) entry which is preliminary data.</text>
</comment>